<reference evidence="2" key="1">
    <citation type="submission" date="2018-10" db="EMBL/GenBank/DDBJ databases">
        <authorList>
            <person name="Peiro R."/>
            <person name="Begona"/>
            <person name="Cbmso G."/>
            <person name="Lopez M."/>
            <person name="Gonzalez S."/>
            <person name="Sacristan E."/>
            <person name="Castillo E."/>
        </authorList>
    </citation>
    <scope>NUCLEOTIDE SEQUENCE [LARGE SCALE GENOMIC DNA]</scope>
</reference>
<proteinExistence type="predicted"/>
<dbReference type="EMBL" id="UWOC01000153">
    <property type="protein sequence ID" value="VCU09761.1"/>
    <property type="molecule type" value="Genomic_DNA"/>
</dbReference>
<comment type="caution">
    <text evidence="1">The sequence shown here is derived from an EMBL/GenBank/DDBJ whole genome shotgun (WGS) entry which is preliminary data.</text>
</comment>
<evidence type="ECO:0000313" key="2">
    <source>
        <dbReference type="Proteomes" id="UP000289200"/>
    </source>
</evidence>
<dbReference type="Pfam" id="PF06675">
    <property type="entry name" value="DUF1177"/>
    <property type="match status" value="1"/>
</dbReference>
<accession>A0A447CX22</accession>
<organism evidence="1 2">
    <name type="scientific">Rhodoplanes serenus</name>
    <dbReference type="NCBI Taxonomy" id="200615"/>
    <lineage>
        <taxon>Bacteria</taxon>
        <taxon>Pseudomonadati</taxon>
        <taxon>Pseudomonadota</taxon>
        <taxon>Alphaproteobacteria</taxon>
        <taxon>Hyphomicrobiales</taxon>
        <taxon>Nitrobacteraceae</taxon>
        <taxon>Rhodoplanes</taxon>
    </lineage>
</organism>
<dbReference type="OrthoDB" id="9782903at2"/>
<dbReference type="RefSeq" id="WP_129609573.1">
    <property type="nucleotide sequence ID" value="NZ_UWOC01000153.1"/>
</dbReference>
<evidence type="ECO:0000313" key="1">
    <source>
        <dbReference type="EMBL" id="VCU09761.1"/>
    </source>
</evidence>
<keyword evidence="2" id="KW-1185">Reference proteome</keyword>
<dbReference type="AlphaFoldDB" id="A0A447CX22"/>
<gene>
    <name evidence="1" type="ORF">RHODGE_RHODGE_02931</name>
</gene>
<dbReference type="InterPro" id="IPR009561">
    <property type="entry name" value="DUF1177"/>
</dbReference>
<dbReference type="Proteomes" id="UP000289200">
    <property type="component" value="Unassembled WGS sequence"/>
</dbReference>
<evidence type="ECO:0008006" key="3">
    <source>
        <dbReference type="Google" id="ProtNLM"/>
    </source>
</evidence>
<name>A0A447CX22_9BRAD</name>
<sequence>MKQVLDAVELLSAADIDGEAVAAVLRATGDCEVAVTPLAQGGAATDFLSIVIRGRDDTAPQLGIVGRLGGVGARPAVTGLVSDADGAVVAIATALKLMAMARQGDVLPGTVRIRTHICPRAATRPHHPVPMMRSPFPMRTMMAHEVDPAMAAILSVDTTRGNRLVNRRGVALTPVAKQGFLLPIPDTMLDVLSWVSGELPVTLPLTTQDITPYENGLRHVNSLMQPAIATDAPVVGVALTAQSTVPGCATGVTSAVDCDVAMRFCIEIAKLFGAGTLAFVDADEWRELQRRYGSLAHLQTVGRDGGEVVS</sequence>
<protein>
    <recommendedName>
        <fullName evidence="3">DUF1177 domain-containing protein</fullName>
    </recommendedName>
</protein>